<accession>A0ACC1TL95</accession>
<evidence type="ECO:0000313" key="1">
    <source>
        <dbReference type="EMBL" id="KAJ3805525.1"/>
    </source>
</evidence>
<dbReference type="Proteomes" id="UP001163835">
    <property type="component" value="Unassembled WGS sequence"/>
</dbReference>
<comment type="caution">
    <text evidence="1">The sequence shown here is derived from an EMBL/GenBank/DDBJ whole genome shotgun (WGS) entry which is preliminary data.</text>
</comment>
<name>A0ACC1TL95_9AGAR</name>
<gene>
    <name evidence="1" type="ORF">F5876DRAFT_2056</name>
</gene>
<organism evidence="1 2">
    <name type="scientific">Lentinula aff. lateritia</name>
    <dbReference type="NCBI Taxonomy" id="2804960"/>
    <lineage>
        <taxon>Eukaryota</taxon>
        <taxon>Fungi</taxon>
        <taxon>Dikarya</taxon>
        <taxon>Basidiomycota</taxon>
        <taxon>Agaricomycotina</taxon>
        <taxon>Agaricomycetes</taxon>
        <taxon>Agaricomycetidae</taxon>
        <taxon>Agaricales</taxon>
        <taxon>Marasmiineae</taxon>
        <taxon>Omphalotaceae</taxon>
        <taxon>Lentinula</taxon>
    </lineage>
</organism>
<dbReference type="EMBL" id="MU795581">
    <property type="protein sequence ID" value="KAJ3805525.1"/>
    <property type="molecule type" value="Genomic_DNA"/>
</dbReference>
<feature type="non-terminal residue" evidence="1">
    <location>
        <position position="165"/>
    </location>
</feature>
<keyword evidence="2" id="KW-1185">Reference proteome</keyword>
<evidence type="ECO:0000313" key="2">
    <source>
        <dbReference type="Proteomes" id="UP001163835"/>
    </source>
</evidence>
<protein>
    <submittedName>
        <fullName evidence="1">DNA polymerase subunit Cdc27</fullName>
    </submittedName>
</protein>
<proteinExistence type="predicted"/>
<reference evidence="1" key="1">
    <citation type="submission" date="2022-09" db="EMBL/GenBank/DDBJ databases">
        <title>A Global Phylogenomic Analysis of the Shiitake Genus Lentinula.</title>
        <authorList>
            <consortium name="DOE Joint Genome Institute"/>
            <person name="Sierra-Patev S."/>
            <person name="Min B."/>
            <person name="Naranjo-Ortiz M."/>
            <person name="Looney B."/>
            <person name="Konkel Z."/>
            <person name="Slot J.C."/>
            <person name="Sakamoto Y."/>
            <person name="Steenwyk J.L."/>
            <person name="Rokas A."/>
            <person name="Carro J."/>
            <person name="Camarero S."/>
            <person name="Ferreira P."/>
            <person name="Molpeceres G."/>
            <person name="Ruiz-Duenas F.J."/>
            <person name="Serrano A."/>
            <person name="Henrissat B."/>
            <person name="Drula E."/>
            <person name="Hughes K.W."/>
            <person name="Mata J.L."/>
            <person name="Ishikawa N.K."/>
            <person name="Vargas-Isla R."/>
            <person name="Ushijima S."/>
            <person name="Smith C.A."/>
            <person name="Ahrendt S."/>
            <person name="Andreopoulos W."/>
            <person name="He G."/>
            <person name="Labutti K."/>
            <person name="Lipzen A."/>
            <person name="Ng V."/>
            <person name="Riley R."/>
            <person name="Sandor L."/>
            <person name="Barry K."/>
            <person name="Martinez A.T."/>
            <person name="Xiao Y."/>
            <person name="Gibbons J.G."/>
            <person name="Terashima K."/>
            <person name="Grigoriev I.V."/>
            <person name="Hibbett D.S."/>
        </authorList>
    </citation>
    <scope>NUCLEOTIDE SEQUENCE</scope>
    <source>
        <strain evidence="1">TMI1499</strain>
    </source>
</reference>
<sequence length="165" mass="18314">MGTQSVEDFLTKQILIEGNIITYRSLSRQLPSHVNAAKNALATFHKKVRKEGEFKAFATYLVSGEIQLDIQEADTMITNVDIDEENIEYDDDGAEEVPLIEVVLVGEKDLELTKSKFSTIHSIYIYSLSPAPIIDMGLICGHNEIVRDIDNKKGTEMAAIAGKIV</sequence>